<proteinExistence type="predicted"/>
<dbReference type="Pfam" id="PF21125">
    <property type="entry name" value="MPN_2A_DUB_like"/>
    <property type="match status" value="1"/>
</dbReference>
<dbReference type="PANTHER" id="PTHR31728">
    <property type="entry name" value="ABRAXAS FAMILY MEMBER"/>
    <property type="match status" value="1"/>
</dbReference>
<keyword evidence="1" id="KW-0175">Coiled coil</keyword>
<dbReference type="GO" id="GO:0090307">
    <property type="term" value="P:mitotic spindle assembly"/>
    <property type="evidence" value="ECO:0007669"/>
    <property type="project" value="TreeGrafter"/>
</dbReference>
<feature type="compositionally biased region" description="Polar residues" evidence="2">
    <location>
        <begin position="340"/>
        <end position="349"/>
    </location>
</feature>
<accession>A0A8J5QWH0</accession>
<feature type="domain" description="BRISC complex subunit FAM175B helical" evidence="3">
    <location>
        <begin position="202"/>
        <end position="263"/>
    </location>
</feature>
<dbReference type="EMBL" id="JAAOIC020000060">
    <property type="protein sequence ID" value="KAG8035332.1"/>
    <property type="molecule type" value="Genomic_DNA"/>
</dbReference>
<evidence type="ECO:0000313" key="4">
    <source>
        <dbReference type="EMBL" id="KAG8035332.1"/>
    </source>
</evidence>
<gene>
    <name evidence="4" type="ORF">G9C98_006778</name>
</gene>
<keyword evidence="5" id="KW-1185">Reference proteome</keyword>
<dbReference type="GO" id="GO:0005634">
    <property type="term" value="C:nucleus"/>
    <property type="evidence" value="ECO:0007669"/>
    <property type="project" value="TreeGrafter"/>
</dbReference>
<dbReference type="GO" id="GO:0008017">
    <property type="term" value="F:microtubule binding"/>
    <property type="evidence" value="ECO:0007669"/>
    <property type="project" value="TreeGrafter"/>
</dbReference>
<dbReference type="CDD" id="cd23525">
    <property type="entry name" value="Abraxas_2_insects"/>
    <property type="match status" value="1"/>
</dbReference>
<reference evidence="4" key="2">
    <citation type="submission" date="2021-04" db="EMBL/GenBank/DDBJ databases">
        <title>Genome-wide patterns of bracovirus chromosomal integration into multiple host tissues during parasitism.</title>
        <authorList>
            <person name="Chebbi M.A.C."/>
        </authorList>
    </citation>
    <scope>NUCLEOTIDE SEQUENCE</scope>
    <source>
        <tissue evidence="4">Whole body</tissue>
    </source>
</reference>
<feature type="coiled-coil region" evidence="1">
    <location>
        <begin position="235"/>
        <end position="269"/>
    </location>
</feature>
<sequence>MADNTSFVTISGAALSYLIYENVKTVSDQMGFLLGEVLTYVTKKVTDTDRQVDSTELHINIRGVMPLLSADSIYNSVGKIDEGKLKEFVNGREKEIVGWYRFRLNSSLFPTLRDKVLHKQFENIFCDDDDDNDKQHFIAGMLSYNVTDKKNTHKFRLVLSKNKNGNHHPVQLKINNLGADASRFDGSDYKPTPIKRVDAVKDHFSRLVDKLQIDFARTPAYESIVTISQAAEHYLKQLVAAVLQSDRELLELENEIKELQREIESSRLQNTEPIMRIDNYSSGEPAEMIKKGLEDSGGKSYKFFNEVTVTKVQNKKPKESQLLIPSVSLNINNKCVNNENLKKSQSQSPVPRFCSSAAKKSFDKSD</sequence>
<dbReference type="GO" id="GO:0008608">
    <property type="term" value="P:attachment of spindle microtubules to kinetochore"/>
    <property type="evidence" value="ECO:0007669"/>
    <property type="project" value="TreeGrafter"/>
</dbReference>
<evidence type="ECO:0000313" key="5">
    <source>
        <dbReference type="Proteomes" id="UP000729913"/>
    </source>
</evidence>
<dbReference type="InterPro" id="IPR055064">
    <property type="entry name" value="BRISC_FAM175B_helical"/>
</dbReference>
<dbReference type="PANTHER" id="PTHR31728:SF5">
    <property type="entry name" value="OS07G0540200 PROTEIN"/>
    <property type="match status" value="1"/>
</dbReference>
<feature type="region of interest" description="Disordered" evidence="2">
    <location>
        <begin position="340"/>
        <end position="366"/>
    </location>
</feature>
<evidence type="ECO:0000259" key="3">
    <source>
        <dbReference type="Pfam" id="PF22299"/>
    </source>
</evidence>
<reference evidence="4" key="1">
    <citation type="submission" date="2020-03" db="EMBL/GenBank/DDBJ databases">
        <authorList>
            <person name="Chebbi M.A."/>
            <person name="Drezen J.M."/>
        </authorList>
    </citation>
    <scope>NUCLEOTIDE SEQUENCE</scope>
    <source>
        <tissue evidence="4">Whole body</tissue>
    </source>
</reference>
<dbReference type="Proteomes" id="UP000729913">
    <property type="component" value="Unassembled WGS sequence"/>
</dbReference>
<organism evidence="4 5">
    <name type="scientific">Cotesia typhae</name>
    <dbReference type="NCBI Taxonomy" id="2053667"/>
    <lineage>
        <taxon>Eukaryota</taxon>
        <taxon>Metazoa</taxon>
        <taxon>Ecdysozoa</taxon>
        <taxon>Arthropoda</taxon>
        <taxon>Hexapoda</taxon>
        <taxon>Insecta</taxon>
        <taxon>Pterygota</taxon>
        <taxon>Neoptera</taxon>
        <taxon>Endopterygota</taxon>
        <taxon>Hymenoptera</taxon>
        <taxon>Apocrita</taxon>
        <taxon>Ichneumonoidea</taxon>
        <taxon>Braconidae</taxon>
        <taxon>Microgastrinae</taxon>
        <taxon>Cotesia</taxon>
    </lineage>
</organism>
<dbReference type="GO" id="GO:0031593">
    <property type="term" value="F:polyubiquitin modification-dependent protein binding"/>
    <property type="evidence" value="ECO:0007669"/>
    <property type="project" value="TreeGrafter"/>
</dbReference>
<comment type="caution">
    <text evidence="4">The sequence shown here is derived from an EMBL/GenBank/DDBJ whole genome shotgun (WGS) entry which is preliminary data.</text>
</comment>
<dbReference type="InterPro" id="IPR023238">
    <property type="entry name" value="FAM175"/>
</dbReference>
<dbReference type="AlphaFoldDB" id="A0A8J5QWH0"/>
<evidence type="ECO:0000256" key="1">
    <source>
        <dbReference type="SAM" id="Coils"/>
    </source>
</evidence>
<evidence type="ECO:0000256" key="2">
    <source>
        <dbReference type="SAM" id="MobiDB-lite"/>
    </source>
</evidence>
<name>A0A8J5QWH0_9HYME</name>
<dbReference type="Pfam" id="PF22299">
    <property type="entry name" value="BRISC_FAM175B_helical"/>
    <property type="match status" value="1"/>
</dbReference>
<dbReference type="OrthoDB" id="6358435at2759"/>
<protein>
    <recommendedName>
        <fullName evidence="3">BRISC complex subunit FAM175B helical domain-containing protein</fullName>
    </recommendedName>
</protein>
<dbReference type="GO" id="GO:0070536">
    <property type="term" value="P:protein K63-linked deubiquitination"/>
    <property type="evidence" value="ECO:0007669"/>
    <property type="project" value="TreeGrafter"/>
</dbReference>